<gene>
    <name evidence="1" type="ORF">KAJ71_16090</name>
</gene>
<dbReference type="Proteomes" id="UP001165275">
    <property type="component" value="Unassembled WGS sequence"/>
</dbReference>
<dbReference type="EMBL" id="JAGQDC010000013">
    <property type="protein sequence ID" value="MCL1030538.1"/>
    <property type="molecule type" value="Genomic_DNA"/>
</dbReference>
<dbReference type="RefSeq" id="WP_248946665.1">
    <property type="nucleotide sequence ID" value="NZ_CBCSGY010000096.1"/>
</dbReference>
<accession>A0ABT0KG48</accession>
<organism evidence="1 2">
    <name type="scientific">Serratia silvae</name>
    <dbReference type="NCBI Taxonomy" id="2824122"/>
    <lineage>
        <taxon>Bacteria</taxon>
        <taxon>Pseudomonadati</taxon>
        <taxon>Pseudomonadota</taxon>
        <taxon>Gammaproteobacteria</taxon>
        <taxon>Enterobacterales</taxon>
        <taxon>Yersiniaceae</taxon>
        <taxon>Serratia</taxon>
    </lineage>
</organism>
<keyword evidence="2" id="KW-1185">Reference proteome</keyword>
<proteinExistence type="predicted"/>
<evidence type="ECO:0000313" key="2">
    <source>
        <dbReference type="Proteomes" id="UP001165275"/>
    </source>
</evidence>
<evidence type="ECO:0008006" key="3">
    <source>
        <dbReference type="Google" id="ProtNLM"/>
    </source>
</evidence>
<reference evidence="1" key="1">
    <citation type="submission" date="2021-04" db="EMBL/GenBank/DDBJ databases">
        <title>Genome sequence of Serratia sp. arafor3.</title>
        <authorList>
            <person name="Besaury L."/>
        </authorList>
    </citation>
    <scope>NUCLEOTIDE SEQUENCE</scope>
    <source>
        <strain evidence="1">Arafor3</strain>
    </source>
</reference>
<sequence>MRPRSRHPGPVWRAARKLPPLLASVLTWATGCAAIPGGVSAVSCAKVNGQGEVGQRPPLKALIPAQRNLATPGRALR</sequence>
<evidence type="ECO:0000313" key="1">
    <source>
        <dbReference type="EMBL" id="MCL1030538.1"/>
    </source>
</evidence>
<protein>
    <recommendedName>
        <fullName evidence="3">Lipoprotein</fullName>
    </recommendedName>
</protein>
<name>A0ABT0KG48_9GAMM</name>
<comment type="caution">
    <text evidence="1">The sequence shown here is derived from an EMBL/GenBank/DDBJ whole genome shotgun (WGS) entry which is preliminary data.</text>
</comment>
<dbReference type="PROSITE" id="PS51257">
    <property type="entry name" value="PROKAR_LIPOPROTEIN"/>
    <property type="match status" value="1"/>
</dbReference>